<dbReference type="EMBL" id="JBOK01000003">
    <property type="protein sequence ID" value="EXU81420.1"/>
    <property type="molecule type" value="Genomic_DNA"/>
</dbReference>
<comment type="caution">
    <text evidence="1">The sequence shown here is derived from an EMBL/GenBank/DDBJ whole genome shotgun (WGS) entry which is preliminary data.</text>
</comment>
<protein>
    <submittedName>
        <fullName evidence="1">Uncharacterized protein</fullName>
    </submittedName>
</protein>
<dbReference type="Proteomes" id="UP000020766">
    <property type="component" value="Unassembled WGS sequence"/>
</dbReference>
<dbReference type="AlphaFoldDB" id="A0A014P5I0"/>
<accession>A0A014P5I0</accession>
<gene>
    <name evidence="1" type="ORF">AX13_10375</name>
</gene>
<evidence type="ECO:0000313" key="1">
    <source>
        <dbReference type="EMBL" id="EXU81420.1"/>
    </source>
</evidence>
<proteinExistence type="predicted"/>
<name>A0A014P5I0_9BURK</name>
<sequence>MAALMPVGGRVVVLAGSGGRRLDGGVLVAQR</sequence>
<organism evidence="1 2">
    <name type="scientific">Comamonas aquatica DA1877</name>
    <dbReference type="NCBI Taxonomy" id="1457173"/>
    <lineage>
        <taxon>Bacteria</taxon>
        <taxon>Pseudomonadati</taxon>
        <taxon>Pseudomonadota</taxon>
        <taxon>Betaproteobacteria</taxon>
        <taxon>Burkholderiales</taxon>
        <taxon>Comamonadaceae</taxon>
        <taxon>Comamonas</taxon>
    </lineage>
</organism>
<reference evidence="1 2" key="1">
    <citation type="submission" date="2014-01" db="EMBL/GenBank/DDBJ databases">
        <title>Interspecies Systems Biology Uncovers Metabolites Affecting C. elegans Gene Expression and Life History Traits.</title>
        <authorList>
            <person name="Watson E."/>
            <person name="Macneil L.T."/>
            <person name="Ritter A.D."/>
            <person name="Yilmaz L.S."/>
            <person name="Rosebrock A.P."/>
            <person name="Caudy A.A."/>
            <person name="Walhout A.J."/>
        </authorList>
    </citation>
    <scope>NUCLEOTIDE SEQUENCE [LARGE SCALE GENOMIC DNA]</scope>
    <source>
        <strain evidence="1 2">DA1877</strain>
    </source>
</reference>
<evidence type="ECO:0000313" key="2">
    <source>
        <dbReference type="Proteomes" id="UP000020766"/>
    </source>
</evidence>
<keyword evidence="2" id="KW-1185">Reference proteome</keyword>